<organism evidence="1 2">
    <name type="scientific">Liquorilactobacillus satsumensis DSM 16230 = JCM 12392</name>
    <dbReference type="NCBI Taxonomy" id="1423801"/>
    <lineage>
        <taxon>Bacteria</taxon>
        <taxon>Bacillati</taxon>
        <taxon>Bacillota</taxon>
        <taxon>Bacilli</taxon>
        <taxon>Lactobacillales</taxon>
        <taxon>Lactobacillaceae</taxon>
        <taxon>Liquorilactobacillus</taxon>
    </lineage>
</organism>
<sequence>MTKRVLNLRKKVIFSFKKSQINLKFSLTAAKKVFLGGKITKYPTFVILDCFQFPHF</sequence>
<keyword evidence="2" id="KW-1185">Reference proteome</keyword>
<protein>
    <submittedName>
        <fullName evidence="1">Uncharacterized protein</fullName>
    </submittedName>
</protein>
<evidence type="ECO:0000313" key="2">
    <source>
        <dbReference type="Proteomes" id="UP000051166"/>
    </source>
</evidence>
<accession>A0A0R1V4T4</accession>
<dbReference type="AlphaFoldDB" id="A0A0R1V4T4"/>
<dbReference type="PATRIC" id="fig|1423801.4.peg.1139"/>
<evidence type="ECO:0000313" key="1">
    <source>
        <dbReference type="EMBL" id="KRL97909.1"/>
    </source>
</evidence>
<dbReference type="EMBL" id="AZFQ01000047">
    <property type="protein sequence ID" value="KRL97909.1"/>
    <property type="molecule type" value="Genomic_DNA"/>
</dbReference>
<proteinExistence type="predicted"/>
<dbReference type="STRING" id="1423801.FD50_GL001118"/>
<dbReference type="Proteomes" id="UP000051166">
    <property type="component" value="Unassembled WGS sequence"/>
</dbReference>
<name>A0A0R1V4T4_9LACO</name>
<gene>
    <name evidence="1" type="ORF">FD50_GL001118</name>
</gene>
<comment type="caution">
    <text evidence="1">The sequence shown here is derived from an EMBL/GenBank/DDBJ whole genome shotgun (WGS) entry which is preliminary data.</text>
</comment>
<reference evidence="1 2" key="1">
    <citation type="journal article" date="2015" name="Genome Announc.">
        <title>Expanding the biotechnology potential of lactobacilli through comparative genomics of 213 strains and associated genera.</title>
        <authorList>
            <person name="Sun Z."/>
            <person name="Harris H.M."/>
            <person name="McCann A."/>
            <person name="Guo C."/>
            <person name="Argimon S."/>
            <person name="Zhang W."/>
            <person name="Yang X."/>
            <person name="Jeffery I.B."/>
            <person name="Cooney J.C."/>
            <person name="Kagawa T.F."/>
            <person name="Liu W."/>
            <person name="Song Y."/>
            <person name="Salvetti E."/>
            <person name="Wrobel A."/>
            <person name="Rasinkangas P."/>
            <person name="Parkhill J."/>
            <person name="Rea M.C."/>
            <person name="O'Sullivan O."/>
            <person name="Ritari J."/>
            <person name="Douillard F.P."/>
            <person name="Paul Ross R."/>
            <person name="Yang R."/>
            <person name="Briner A.E."/>
            <person name="Felis G.E."/>
            <person name="de Vos W.M."/>
            <person name="Barrangou R."/>
            <person name="Klaenhammer T.R."/>
            <person name="Caufield P.W."/>
            <person name="Cui Y."/>
            <person name="Zhang H."/>
            <person name="O'Toole P.W."/>
        </authorList>
    </citation>
    <scope>NUCLEOTIDE SEQUENCE [LARGE SCALE GENOMIC DNA]</scope>
    <source>
        <strain evidence="1 2">DSM 16230</strain>
    </source>
</reference>